<dbReference type="EMBL" id="BDQX01000036">
    <property type="protein sequence ID" value="GBG06034.1"/>
    <property type="molecule type" value="Genomic_DNA"/>
</dbReference>
<name>A0A2R5ERL8_9BACL</name>
<organism evidence="1 2">
    <name type="scientific">Paenibacillus agaridevorans</name>
    <dbReference type="NCBI Taxonomy" id="171404"/>
    <lineage>
        <taxon>Bacteria</taxon>
        <taxon>Bacillati</taxon>
        <taxon>Bacillota</taxon>
        <taxon>Bacilli</taxon>
        <taxon>Bacillales</taxon>
        <taxon>Paenibacillaceae</taxon>
        <taxon>Paenibacillus</taxon>
    </lineage>
</organism>
<keyword evidence="2" id="KW-1185">Reference proteome</keyword>
<dbReference type="AlphaFoldDB" id="A0A2R5ERL8"/>
<reference evidence="1 2" key="1">
    <citation type="submission" date="2017-08" db="EMBL/GenBank/DDBJ databases">
        <title>Substantial Increase in Enzyme Production by Combined Drug-Resistance Mutations in Paenibacillus agaridevorans.</title>
        <authorList>
            <person name="Tanaka Y."/>
            <person name="Funane K."/>
            <person name="Hosaka T."/>
            <person name="Shiwa Y."/>
            <person name="Fujita N."/>
            <person name="Miyazaki T."/>
            <person name="Yoshikawa H."/>
            <person name="Murakami K."/>
            <person name="Kasahara K."/>
            <person name="Inaoka T."/>
            <person name="Hiraga Y."/>
            <person name="Ochi K."/>
        </authorList>
    </citation>
    <scope>NUCLEOTIDE SEQUENCE [LARGE SCALE GENOMIC DNA]</scope>
    <source>
        <strain evidence="1 2">T-3040</strain>
    </source>
</reference>
<dbReference type="Proteomes" id="UP000245202">
    <property type="component" value="Unassembled WGS sequence"/>
</dbReference>
<proteinExistence type="predicted"/>
<comment type="caution">
    <text evidence="1">The sequence shown here is derived from an EMBL/GenBank/DDBJ whole genome shotgun (WGS) entry which is preliminary data.</text>
</comment>
<accession>A0A2R5ERL8</accession>
<evidence type="ECO:0000313" key="2">
    <source>
        <dbReference type="Proteomes" id="UP000245202"/>
    </source>
</evidence>
<sequence>MLTKKHCVFCTELVGMERDGEYERYFGCMCAPQGHYKVKSDAIAALQSFPYEKKRRVLPLLSAYIRELDEHGERASLTLEQAEAIVSSPEVATTMEQKGRRLLRYLYRNSNSAGDPVNLHPLARAYNVAYASNLQELVYLIEKARDSGWIDREGAVLKLTESGWAEAMAESGAGRRKECCVLAGSEQIYTQWSAILPNGLEQCGYGVRMFHPNKIREIAREALQEAAAAGSDGRSEMVERMTSCKLIIVDVTEADPETYFAAGFAARAGVPILWTIKREASGDAAGQPSWLRPLPWDMPEQLIELLQERV</sequence>
<gene>
    <name evidence="1" type="ORF">PAT3040_00527</name>
</gene>
<dbReference type="RefSeq" id="WP_108991441.1">
    <property type="nucleotide sequence ID" value="NZ_BDQX01000036.1"/>
</dbReference>
<protein>
    <submittedName>
        <fullName evidence="1">Uncharacterized protein</fullName>
    </submittedName>
</protein>
<evidence type="ECO:0000313" key="1">
    <source>
        <dbReference type="EMBL" id="GBG06034.1"/>
    </source>
</evidence>